<feature type="transmembrane region" description="Helical" evidence="11">
    <location>
        <begin position="208"/>
        <end position="225"/>
    </location>
</feature>
<keyword evidence="13" id="KW-1185">Reference proteome</keyword>
<evidence type="ECO:0000256" key="1">
    <source>
        <dbReference type="ARBA" id="ARBA00004141"/>
    </source>
</evidence>
<evidence type="ECO:0000256" key="5">
    <source>
        <dbReference type="ARBA" id="ARBA00022692"/>
    </source>
</evidence>
<comment type="similarity">
    <text evidence="2">Belongs to the SLC13A/DASS transporter (TC 2.A.47) family. NADC subfamily.</text>
</comment>
<keyword evidence="5 11" id="KW-0812">Transmembrane</keyword>
<feature type="transmembrane region" description="Helical" evidence="11">
    <location>
        <begin position="73"/>
        <end position="89"/>
    </location>
</feature>
<dbReference type="GO" id="GO:0015293">
    <property type="term" value="F:symporter activity"/>
    <property type="evidence" value="ECO:0007669"/>
    <property type="project" value="UniProtKB-KW"/>
</dbReference>
<dbReference type="InterPro" id="IPR031312">
    <property type="entry name" value="Na/sul_symport_CS"/>
</dbReference>
<reference evidence="12 13" key="1">
    <citation type="submission" date="2024-01" db="EMBL/GenBank/DDBJ databases">
        <title>Complete Genome Sequence of Alkalicoccus halolimnae BZ-SZ-XJ29T, a Moderately Halophilic Bacterium Isolated from a Salt Lake.</title>
        <authorList>
            <person name="Zhao B."/>
        </authorList>
    </citation>
    <scope>NUCLEOTIDE SEQUENCE [LARGE SCALE GENOMIC DNA]</scope>
    <source>
        <strain evidence="12 13">BZ-SZ-XJ29</strain>
    </source>
</reference>
<feature type="transmembrane region" description="Helical" evidence="11">
    <location>
        <begin position="468"/>
        <end position="486"/>
    </location>
</feature>
<evidence type="ECO:0000256" key="3">
    <source>
        <dbReference type="ARBA" id="ARBA00020150"/>
    </source>
</evidence>
<dbReference type="NCBIfam" id="TIGR00785">
    <property type="entry name" value="dass"/>
    <property type="match status" value="1"/>
</dbReference>
<feature type="transmembrane region" description="Helical" evidence="11">
    <location>
        <begin position="403"/>
        <end position="422"/>
    </location>
</feature>
<feature type="transmembrane region" description="Helical" evidence="11">
    <location>
        <begin position="284"/>
        <end position="306"/>
    </location>
</feature>
<feature type="transmembrane region" description="Helical" evidence="11">
    <location>
        <begin position="527"/>
        <end position="551"/>
    </location>
</feature>
<name>A0A5C7FDK7_9BACI</name>
<feature type="transmembrane region" description="Helical" evidence="11">
    <location>
        <begin position="434"/>
        <end position="456"/>
    </location>
</feature>
<dbReference type="GO" id="GO:0015141">
    <property type="term" value="F:succinate transmembrane transporter activity"/>
    <property type="evidence" value="ECO:0007669"/>
    <property type="project" value="UniProtKB-ARBA"/>
</dbReference>
<sequence length="558" mass="60862">MSTIKTLWEHAWRSHDRIKEMVAFMTFQSDGSGGGRPPSDDSKQMKKASGKMTGPYKRQPSSDGRDFNTKQKVGLILGPLLFFIILFFFQPAELSAEARGILAATVWIATWWITEAIPIPATSLLPIIIFPLVTNLEVGEVTPNYGDGIVFLFLGGFIIALALERWNLHRRIALFIINGVGTSTKRLMLGFMLATGFLSMWISNTATAMMMVPIGTAIIFQFSELLKDSDIENVKEEEAKFSKGLMIAIAFSASIGGLGTIIGTPPNTILAGQLSEIFDFDLSFAQWMMFGVPLAAVLITIAWIYLVTYAFPMKLKEIPGSRRVIQDERTELGKMSPDEKIVMTVFTLTAVAWILRSFVLQPYVHENIDDTMIAITGALVLFLIPSVRYQGVKLMNWDTARNVPWGILILFGGGLAIAGAFGDTGLDAWIGEQLTVMVGVQFLIIVLAVTALVLFLTEITSNTASATMLMPIMAALASAIDVHPFATMIPAAVAASCAFMLPVATPPNAVVFGSGYLRMGDMIKAGFWMNLIAIVVIVTFVMLLLPVVFGIDLTSFPG</sequence>
<dbReference type="GO" id="GO:0005886">
    <property type="term" value="C:plasma membrane"/>
    <property type="evidence" value="ECO:0007669"/>
    <property type="project" value="TreeGrafter"/>
</dbReference>
<feature type="transmembrane region" description="Helical" evidence="11">
    <location>
        <begin position="145"/>
        <end position="163"/>
    </location>
</feature>
<dbReference type="PANTHER" id="PTHR10283:SF82">
    <property type="entry name" value="SOLUTE CARRIER FAMILY 13 MEMBER 2"/>
    <property type="match status" value="1"/>
</dbReference>
<dbReference type="Pfam" id="PF00939">
    <property type="entry name" value="Na_sulph_symp"/>
    <property type="match status" value="1"/>
</dbReference>
<dbReference type="KEGG" id="ahal:FTX54_002650"/>
<evidence type="ECO:0000256" key="6">
    <source>
        <dbReference type="ARBA" id="ARBA00022847"/>
    </source>
</evidence>
<protein>
    <recommendedName>
        <fullName evidence="3">Sodium-dependent dicarboxylate transporter SdcS</fullName>
    </recommendedName>
    <alternativeName>
        <fullName evidence="9">Na(+)/dicarboxylate symporter</fullName>
    </alternativeName>
</protein>
<dbReference type="AlphaFoldDB" id="A0A5C7FDK7"/>
<evidence type="ECO:0000256" key="10">
    <source>
        <dbReference type="SAM" id="MobiDB-lite"/>
    </source>
</evidence>
<feature type="transmembrane region" description="Helical" evidence="11">
    <location>
        <begin position="371"/>
        <end position="391"/>
    </location>
</feature>
<dbReference type="PANTHER" id="PTHR10283">
    <property type="entry name" value="SOLUTE CARRIER FAMILY 13 MEMBER"/>
    <property type="match status" value="1"/>
</dbReference>
<dbReference type="PROSITE" id="PS01271">
    <property type="entry name" value="NA_SULFATE"/>
    <property type="match status" value="1"/>
</dbReference>
<dbReference type="RefSeq" id="WP_147803964.1">
    <property type="nucleotide sequence ID" value="NZ_CP144914.1"/>
</dbReference>
<feature type="transmembrane region" description="Helical" evidence="11">
    <location>
        <begin position="492"/>
        <end position="515"/>
    </location>
</feature>
<evidence type="ECO:0000256" key="8">
    <source>
        <dbReference type="ARBA" id="ARBA00023136"/>
    </source>
</evidence>
<organism evidence="12 13">
    <name type="scientific">Alkalicoccus halolimnae</name>
    <dbReference type="NCBI Taxonomy" id="1667239"/>
    <lineage>
        <taxon>Bacteria</taxon>
        <taxon>Bacillati</taxon>
        <taxon>Bacillota</taxon>
        <taxon>Bacilli</taxon>
        <taxon>Bacillales</taxon>
        <taxon>Bacillaceae</taxon>
        <taxon>Alkalicoccus</taxon>
    </lineage>
</organism>
<dbReference type="EMBL" id="CP144914">
    <property type="protein sequence ID" value="WWD80484.1"/>
    <property type="molecule type" value="Genomic_DNA"/>
</dbReference>
<dbReference type="InterPro" id="IPR001898">
    <property type="entry name" value="SLC13A/DASS"/>
</dbReference>
<dbReference type="CDD" id="cd01115">
    <property type="entry name" value="SLC13_permease"/>
    <property type="match status" value="1"/>
</dbReference>
<keyword evidence="6" id="KW-0769">Symport</keyword>
<feature type="transmembrane region" description="Helical" evidence="11">
    <location>
        <begin position="245"/>
        <end position="264"/>
    </location>
</feature>
<keyword evidence="8 11" id="KW-0472">Membrane</keyword>
<evidence type="ECO:0000256" key="7">
    <source>
        <dbReference type="ARBA" id="ARBA00022989"/>
    </source>
</evidence>
<evidence type="ECO:0000256" key="11">
    <source>
        <dbReference type="SAM" id="Phobius"/>
    </source>
</evidence>
<evidence type="ECO:0000256" key="2">
    <source>
        <dbReference type="ARBA" id="ARBA00006772"/>
    </source>
</evidence>
<feature type="transmembrane region" description="Helical" evidence="11">
    <location>
        <begin position="341"/>
        <end position="359"/>
    </location>
</feature>
<feature type="transmembrane region" description="Helical" evidence="11">
    <location>
        <begin position="101"/>
        <end position="133"/>
    </location>
</feature>
<evidence type="ECO:0000256" key="4">
    <source>
        <dbReference type="ARBA" id="ARBA00022448"/>
    </source>
</evidence>
<feature type="region of interest" description="Disordered" evidence="10">
    <location>
        <begin position="28"/>
        <end position="66"/>
    </location>
</feature>
<evidence type="ECO:0000256" key="9">
    <source>
        <dbReference type="ARBA" id="ARBA00031174"/>
    </source>
</evidence>
<keyword evidence="7 11" id="KW-1133">Transmembrane helix</keyword>
<dbReference type="OrthoDB" id="9766267at2"/>
<evidence type="ECO:0000313" key="13">
    <source>
        <dbReference type="Proteomes" id="UP000321816"/>
    </source>
</evidence>
<evidence type="ECO:0000313" key="12">
    <source>
        <dbReference type="EMBL" id="WWD80484.1"/>
    </source>
</evidence>
<proteinExistence type="inferred from homology"/>
<accession>A0A5C7FDK7</accession>
<dbReference type="Proteomes" id="UP000321816">
    <property type="component" value="Chromosome"/>
</dbReference>
<keyword evidence="4" id="KW-0813">Transport</keyword>
<comment type="subcellular location">
    <subcellularLocation>
        <location evidence="1">Membrane</location>
        <topology evidence="1">Multi-pass membrane protein</topology>
    </subcellularLocation>
</comment>
<gene>
    <name evidence="12" type="ORF">FTX54_002650</name>
</gene>